<keyword evidence="3" id="KW-1185">Reference proteome</keyword>
<name>A0ABR4QFK0_9CEST</name>
<accession>A0ABR4QFK0</accession>
<sequence>MERKPSFMRASTSVPSTNARHSVELEPNCPAFMTYVFCKMADGWPALVRSLASAPSLLSTLLSPPQVYEIWDADKPCPPAAAAATTTSSPFTPSTPSSVPLTTAHGTAQSPAAWSHLTEIVVVNFTSAGLLIEMTNFPD</sequence>
<dbReference type="EMBL" id="JAKROA010000003">
    <property type="protein sequence ID" value="KAL5108496.1"/>
    <property type="molecule type" value="Genomic_DNA"/>
</dbReference>
<evidence type="ECO:0000256" key="1">
    <source>
        <dbReference type="SAM" id="MobiDB-lite"/>
    </source>
</evidence>
<comment type="caution">
    <text evidence="2">The sequence shown here is derived from an EMBL/GenBank/DDBJ whole genome shotgun (WGS) entry which is preliminary data.</text>
</comment>
<proteinExistence type="predicted"/>
<feature type="region of interest" description="Disordered" evidence="1">
    <location>
        <begin position="79"/>
        <end position="105"/>
    </location>
</feature>
<gene>
    <name evidence="2" type="ORF">TcWFU_001531</name>
</gene>
<evidence type="ECO:0000313" key="3">
    <source>
        <dbReference type="Proteomes" id="UP001651158"/>
    </source>
</evidence>
<dbReference type="Proteomes" id="UP001651158">
    <property type="component" value="Unassembled WGS sequence"/>
</dbReference>
<reference evidence="2 3" key="1">
    <citation type="journal article" date="2022" name="Front. Cell. Infect. Microbiol.">
        <title>The Genomes of Two Strains of Taenia crassiceps the Animal Model for the Study of Human Cysticercosis.</title>
        <authorList>
            <person name="Bobes R.J."/>
            <person name="Estrada K."/>
            <person name="Rios-Valencia D.G."/>
            <person name="Calderon-Gallegos A."/>
            <person name="de la Torre P."/>
            <person name="Carrero J.C."/>
            <person name="Sanchez-Flores A."/>
            <person name="Laclette J.P."/>
        </authorList>
    </citation>
    <scope>NUCLEOTIDE SEQUENCE [LARGE SCALE GENOMIC DNA]</scope>
    <source>
        <strain evidence="2">WFUcys</strain>
    </source>
</reference>
<feature type="compositionally biased region" description="Low complexity" evidence="1">
    <location>
        <begin position="80"/>
        <end position="104"/>
    </location>
</feature>
<protein>
    <submittedName>
        <fullName evidence="2">Uncharacterized protein</fullName>
    </submittedName>
</protein>
<evidence type="ECO:0000313" key="2">
    <source>
        <dbReference type="EMBL" id="KAL5108496.1"/>
    </source>
</evidence>
<organism evidence="2 3">
    <name type="scientific">Taenia crassiceps</name>
    <dbReference type="NCBI Taxonomy" id="6207"/>
    <lineage>
        <taxon>Eukaryota</taxon>
        <taxon>Metazoa</taxon>
        <taxon>Spiralia</taxon>
        <taxon>Lophotrochozoa</taxon>
        <taxon>Platyhelminthes</taxon>
        <taxon>Cestoda</taxon>
        <taxon>Eucestoda</taxon>
        <taxon>Cyclophyllidea</taxon>
        <taxon>Taeniidae</taxon>
        <taxon>Taenia</taxon>
    </lineage>
</organism>